<protein>
    <submittedName>
        <fullName evidence="1">Uncharacterized protein</fullName>
    </submittedName>
</protein>
<gene>
    <name evidence="1" type="ORF">BDR25DRAFT_80824</name>
</gene>
<comment type="caution">
    <text evidence="1">The sequence shown here is derived from an EMBL/GenBank/DDBJ whole genome shotgun (WGS) entry which is preliminary data.</text>
</comment>
<reference evidence="1" key="1">
    <citation type="journal article" date="2020" name="Stud. Mycol.">
        <title>101 Dothideomycetes genomes: a test case for predicting lifestyles and emergence of pathogens.</title>
        <authorList>
            <person name="Haridas S."/>
            <person name="Albert R."/>
            <person name="Binder M."/>
            <person name="Bloem J."/>
            <person name="Labutti K."/>
            <person name="Salamov A."/>
            <person name="Andreopoulos B."/>
            <person name="Baker S."/>
            <person name="Barry K."/>
            <person name="Bills G."/>
            <person name="Bluhm B."/>
            <person name="Cannon C."/>
            <person name="Castanera R."/>
            <person name="Culley D."/>
            <person name="Daum C."/>
            <person name="Ezra D."/>
            <person name="Gonzalez J."/>
            <person name="Henrissat B."/>
            <person name="Kuo A."/>
            <person name="Liang C."/>
            <person name="Lipzen A."/>
            <person name="Lutzoni F."/>
            <person name="Magnuson J."/>
            <person name="Mondo S."/>
            <person name="Nolan M."/>
            <person name="Ohm R."/>
            <person name="Pangilinan J."/>
            <person name="Park H.-J."/>
            <person name="Ramirez L."/>
            <person name="Alfaro M."/>
            <person name="Sun H."/>
            <person name="Tritt A."/>
            <person name="Yoshinaga Y."/>
            <person name="Zwiers L.-H."/>
            <person name="Turgeon B."/>
            <person name="Goodwin S."/>
            <person name="Spatafora J."/>
            <person name="Crous P."/>
            <person name="Grigoriev I."/>
        </authorList>
    </citation>
    <scope>NUCLEOTIDE SEQUENCE</scope>
    <source>
        <strain evidence="1">ATCC 200398</strain>
    </source>
</reference>
<dbReference type="Proteomes" id="UP000799755">
    <property type="component" value="Unassembled WGS sequence"/>
</dbReference>
<dbReference type="EMBL" id="MU003527">
    <property type="protein sequence ID" value="KAF2465893.1"/>
    <property type="molecule type" value="Genomic_DNA"/>
</dbReference>
<proteinExistence type="predicted"/>
<sequence length="90" mass="10169">MRFPHYTLHLRVFGPVAAATTPCGFTGFSSNTHLHATYIYPYFPDSSENVRRRNFALVPISHPPIHIPFMALLCPTALMSRRGRAQLEAK</sequence>
<organism evidence="1 2">
    <name type="scientific">Lindgomyces ingoldianus</name>
    <dbReference type="NCBI Taxonomy" id="673940"/>
    <lineage>
        <taxon>Eukaryota</taxon>
        <taxon>Fungi</taxon>
        <taxon>Dikarya</taxon>
        <taxon>Ascomycota</taxon>
        <taxon>Pezizomycotina</taxon>
        <taxon>Dothideomycetes</taxon>
        <taxon>Pleosporomycetidae</taxon>
        <taxon>Pleosporales</taxon>
        <taxon>Lindgomycetaceae</taxon>
        <taxon>Lindgomyces</taxon>
    </lineage>
</organism>
<keyword evidence="2" id="KW-1185">Reference proteome</keyword>
<evidence type="ECO:0000313" key="2">
    <source>
        <dbReference type="Proteomes" id="UP000799755"/>
    </source>
</evidence>
<name>A0ACB6QH53_9PLEO</name>
<accession>A0ACB6QH53</accession>
<evidence type="ECO:0000313" key="1">
    <source>
        <dbReference type="EMBL" id="KAF2465893.1"/>
    </source>
</evidence>